<reference evidence="1" key="1">
    <citation type="submission" date="2023-03" db="EMBL/GenBank/DDBJ databases">
        <authorList>
            <person name="Steffen K."/>
            <person name="Cardenas P."/>
        </authorList>
    </citation>
    <scope>NUCLEOTIDE SEQUENCE</scope>
</reference>
<dbReference type="EMBL" id="CASHTH010002723">
    <property type="protein sequence ID" value="CAI8034297.1"/>
    <property type="molecule type" value="Genomic_DNA"/>
</dbReference>
<organism evidence="1 2">
    <name type="scientific">Geodia barretti</name>
    <name type="common">Barrett's horny sponge</name>
    <dbReference type="NCBI Taxonomy" id="519541"/>
    <lineage>
        <taxon>Eukaryota</taxon>
        <taxon>Metazoa</taxon>
        <taxon>Porifera</taxon>
        <taxon>Demospongiae</taxon>
        <taxon>Heteroscleromorpha</taxon>
        <taxon>Tetractinellida</taxon>
        <taxon>Astrophorina</taxon>
        <taxon>Geodiidae</taxon>
        <taxon>Geodia</taxon>
    </lineage>
</organism>
<dbReference type="AlphaFoldDB" id="A0AA35SS53"/>
<keyword evidence="2" id="KW-1185">Reference proteome</keyword>
<evidence type="ECO:0000313" key="2">
    <source>
        <dbReference type="Proteomes" id="UP001174909"/>
    </source>
</evidence>
<dbReference type="PANTHER" id="PTHR21586">
    <property type="entry name" value="TIPA"/>
    <property type="match status" value="1"/>
</dbReference>
<dbReference type="SUPFAM" id="SSF81606">
    <property type="entry name" value="PP2C-like"/>
    <property type="match status" value="1"/>
</dbReference>
<dbReference type="InterPro" id="IPR053287">
    <property type="entry name" value="PP2C-like_domain"/>
</dbReference>
<gene>
    <name evidence="1" type="ORF">GBAR_LOCUS19326</name>
</gene>
<dbReference type="InterPro" id="IPR036457">
    <property type="entry name" value="PPM-type-like_dom_sf"/>
</dbReference>
<evidence type="ECO:0000313" key="1">
    <source>
        <dbReference type="EMBL" id="CAI8034297.1"/>
    </source>
</evidence>
<proteinExistence type="predicted"/>
<name>A0AA35SS53_GEOBA</name>
<sequence>MAASVAPEGPSESLFAKFSKPFSTAITAAYKRLLGPYTSHIRCGRTPFDMPGHLIAPLCGSVTACSTGPYGGICQLEPDKDAPTHPPGIIDESIAGVVGWQRPQSNADGESITLYEHKDQSTYHHGDPIADVFAILARPNSCILAVADGCGWGIKPRLAARCAVHGSIEHLNEKLFSSSSAEKFTTQDVFHVMYRSLHTAQKRIIQHGGTTTTLCLAVVVELAEAKAGNRWGCLRCECRRLRLLRLAARVSGGSRGDSSH</sequence>
<accession>A0AA35SS53</accession>
<comment type="caution">
    <text evidence="1">The sequence shown here is derived from an EMBL/GenBank/DDBJ whole genome shotgun (WGS) entry which is preliminary data.</text>
</comment>
<dbReference type="Proteomes" id="UP001174909">
    <property type="component" value="Unassembled WGS sequence"/>
</dbReference>
<dbReference type="PANTHER" id="PTHR21586:SF0">
    <property type="entry name" value="PP2C-LIKE DOMAIN-CONTAINING PROTEIN CG9801"/>
    <property type="match status" value="1"/>
</dbReference>
<dbReference type="Gene3D" id="3.60.40.10">
    <property type="entry name" value="PPM-type phosphatase domain"/>
    <property type="match status" value="1"/>
</dbReference>
<protein>
    <submittedName>
        <fullName evidence="1">PP2C-like domain-containing protein CG9801</fullName>
    </submittedName>
</protein>